<dbReference type="OrthoDB" id="196547at2759"/>
<evidence type="ECO:0000313" key="3">
    <source>
        <dbReference type="Proteomes" id="UP001151582"/>
    </source>
</evidence>
<feature type="transmembrane region" description="Helical" evidence="1">
    <location>
        <begin position="63"/>
        <end position="82"/>
    </location>
</feature>
<dbReference type="Gene3D" id="1.10.167.10">
    <property type="entry name" value="Regulator of G-protein Signalling 4, domain 2"/>
    <property type="match status" value="1"/>
</dbReference>
<dbReference type="SUPFAM" id="SSF48097">
    <property type="entry name" value="Regulator of G-protein signaling, RGS"/>
    <property type="match status" value="1"/>
</dbReference>
<proteinExistence type="predicted"/>
<reference evidence="2" key="1">
    <citation type="submission" date="2022-07" db="EMBL/GenBank/DDBJ databases">
        <title>Phylogenomic reconstructions and comparative analyses of Kickxellomycotina fungi.</title>
        <authorList>
            <person name="Reynolds N.K."/>
            <person name="Stajich J.E."/>
            <person name="Barry K."/>
            <person name="Grigoriev I.V."/>
            <person name="Crous P."/>
            <person name="Smith M.E."/>
        </authorList>
    </citation>
    <scope>NUCLEOTIDE SEQUENCE</scope>
    <source>
        <strain evidence="2">RSA 567</strain>
    </source>
</reference>
<dbReference type="AlphaFoldDB" id="A0A9W8B6L9"/>
<evidence type="ECO:0008006" key="4">
    <source>
        <dbReference type="Google" id="ProtNLM"/>
    </source>
</evidence>
<feature type="transmembrane region" description="Helical" evidence="1">
    <location>
        <begin position="205"/>
        <end position="225"/>
    </location>
</feature>
<dbReference type="InterPro" id="IPR044926">
    <property type="entry name" value="RGS_subdomain_2"/>
</dbReference>
<dbReference type="EMBL" id="JANBQB010000012">
    <property type="protein sequence ID" value="KAJ1984727.1"/>
    <property type="molecule type" value="Genomic_DNA"/>
</dbReference>
<protein>
    <recommendedName>
        <fullName evidence="4">RGS domain-containing protein</fullName>
    </recommendedName>
</protein>
<keyword evidence="1" id="KW-0812">Transmembrane</keyword>
<evidence type="ECO:0000256" key="1">
    <source>
        <dbReference type="SAM" id="Phobius"/>
    </source>
</evidence>
<name>A0A9W8B6L9_9FUNG</name>
<organism evidence="2 3">
    <name type="scientific">Dimargaris verticillata</name>
    <dbReference type="NCBI Taxonomy" id="2761393"/>
    <lineage>
        <taxon>Eukaryota</taxon>
        <taxon>Fungi</taxon>
        <taxon>Fungi incertae sedis</taxon>
        <taxon>Zoopagomycota</taxon>
        <taxon>Kickxellomycotina</taxon>
        <taxon>Dimargaritomycetes</taxon>
        <taxon>Dimargaritales</taxon>
        <taxon>Dimargaritaceae</taxon>
        <taxon>Dimargaris</taxon>
    </lineage>
</organism>
<accession>A0A9W8B6L9</accession>
<sequence>MAPAPNPNTVLDKPVAELVQDHLFAVVFYNVLAGVAVIYIVSTTYLFYRLGLNDRENQLRSKGLILMQSGALLGFAVLGATFSGLQNVAYPCFLHWWGLNFLALATSYSLTARALRYLYIVYANQIKTETPWQTMRQQPPLMFGSTTPRPSEVSECLGQDNASAQYCKQYQVDLSKHAMTDLQRRGFLGKWIPKHRRFFASDEPLLKGMLLVGLVLLLYVLLVQVMTDRFSLSPLAIRCRFGWEYYVTFAFIGLHVLVAYPIIAYHLWPLNDPYGLCRDLLVFSLLVTLGSIMFIIWVALPIGLSDHFSSLMWIYLAVIAVHTSTVTQVVYKTLRQRRRTQGMTTEAKEFAVHGLDREFVATVDNPAKLETLKRWASECLCVDLVLFLEEYQSLKSFLHAAFPVDETAAMVANEQSQLVSHNSFDDPFEKQGLVSNCNGNGIFQSALNRPSVSIREVWQLDHPRQMSIKEIITAYPVHSTMSLKLAYLMFYQRFLDPASDLCVGIAPGVQESVRQQMDKGQYPISVFDEAHREVLLALYTDVYSRLKESRSE</sequence>
<feature type="transmembrane region" description="Helical" evidence="1">
    <location>
        <begin position="88"/>
        <end position="110"/>
    </location>
</feature>
<feature type="transmembrane region" description="Helical" evidence="1">
    <location>
        <begin position="245"/>
        <end position="268"/>
    </location>
</feature>
<keyword evidence="1" id="KW-0472">Membrane</keyword>
<keyword evidence="3" id="KW-1185">Reference proteome</keyword>
<feature type="transmembrane region" description="Helical" evidence="1">
    <location>
        <begin position="280"/>
        <end position="300"/>
    </location>
</feature>
<keyword evidence="1" id="KW-1133">Transmembrane helix</keyword>
<feature type="transmembrane region" description="Helical" evidence="1">
    <location>
        <begin position="312"/>
        <end position="331"/>
    </location>
</feature>
<dbReference type="Proteomes" id="UP001151582">
    <property type="component" value="Unassembled WGS sequence"/>
</dbReference>
<gene>
    <name evidence="2" type="ORF">H4R34_000489</name>
</gene>
<dbReference type="InterPro" id="IPR036305">
    <property type="entry name" value="RGS_sf"/>
</dbReference>
<feature type="transmembrane region" description="Helical" evidence="1">
    <location>
        <begin position="27"/>
        <end position="51"/>
    </location>
</feature>
<comment type="caution">
    <text evidence="2">The sequence shown here is derived from an EMBL/GenBank/DDBJ whole genome shotgun (WGS) entry which is preliminary data.</text>
</comment>
<evidence type="ECO:0000313" key="2">
    <source>
        <dbReference type="EMBL" id="KAJ1984727.1"/>
    </source>
</evidence>